<dbReference type="OrthoDB" id="515004at2759"/>
<evidence type="ECO:0000256" key="2">
    <source>
        <dbReference type="SAM" id="MobiDB-lite"/>
    </source>
</evidence>
<keyword evidence="3" id="KW-0812">Transmembrane</keyword>
<dbReference type="EMBL" id="JAAIUW010000006">
    <property type="protein sequence ID" value="KAF7825570.1"/>
    <property type="molecule type" value="Genomic_DNA"/>
</dbReference>
<dbReference type="GO" id="GO:0009507">
    <property type="term" value="C:chloroplast"/>
    <property type="evidence" value="ECO:0007669"/>
    <property type="project" value="TreeGrafter"/>
</dbReference>
<reference evidence="4" key="1">
    <citation type="submission" date="2020-09" db="EMBL/GenBank/DDBJ databases">
        <title>Genome-Enabled Discovery of Anthraquinone Biosynthesis in Senna tora.</title>
        <authorList>
            <person name="Kang S.-H."/>
            <person name="Pandey R.P."/>
            <person name="Lee C.-M."/>
            <person name="Sim J.-S."/>
            <person name="Jeong J.-T."/>
            <person name="Choi B.-S."/>
            <person name="Jung M."/>
            <person name="Ginzburg D."/>
            <person name="Zhao K."/>
            <person name="Won S.Y."/>
            <person name="Oh T.-J."/>
            <person name="Yu Y."/>
            <person name="Kim N.-H."/>
            <person name="Lee O.R."/>
            <person name="Lee T.-H."/>
            <person name="Bashyal P."/>
            <person name="Kim T.-S."/>
            <person name="Lee W.-H."/>
            <person name="Kawkins C."/>
            <person name="Kim C.-K."/>
            <person name="Kim J.S."/>
            <person name="Ahn B.O."/>
            <person name="Rhee S.Y."/>
            <person name="Sohng J.K."/>
        </authorList>
    </citation>
    <scope>NUCLEOTIDE SEQUENCE</scope>
    <source>
        <tissue evidence="4">Leaf</tissue>
    </source>
</reference>
<name>A0A834TP95_9FABA</name>
<evidence type="ECO:0000313" key="5">
    <source>
        <dbReference type="Proteomes" id="UP000634136"/>
    </source>
</evidence>
<organism evidence="4 5">
    <name type="scientific">Senna tora</name>
    <dbReference type="NCBI Taxonomy" id="362788"/>
    <lineage>
        <taxon>Eukaryota</taxon>
        <taxon>Viridiplantae</taxon>
        <taxon>Streptophyta</taxon>
        <taxon>Embryophyta</taxon>
        <taxon>Tracheophyta</taxon>
        <taxon>Spermatophyta</taxon>
        <taxon>Magnoliopsida</taxon>
        <taxon>eudicotyledons</taxon>
        <taxon>Gunneridae</taxon>
        <taxon>Pentapetalae</taxon>
        <taxon>rosids</taxon>
        <taxon>fabids</taxon>
        <taxon>Fabales</taxon>
        <taxon>Fabaceae</taxon>
        <taxon>Caesalpinioideae</taxon>
        <taxon>Cassia clade</taxon>
        <taxon>Senna</taxon>
    </lineage>
</organism>
<evidence type="ECO:0000256" key="3">
    <source>
        <dbReference type="SAM" id="Phobius"/>
    </source>
</evidence>
<evidence type="ECO:0000256" key="1">
    <source>
        <dbReference type="SAM" id="Coils"/>
    </source>
</evidence>
<gene>
    <name evidence="4" type="ORF">G2W53_016734</name>
</gene>
<feature type="coiled-coil region" evidence="1">
    <location>
        <begin position="119"/>
        <end position="153"/>
    </location>
</feature>
<dbReference type="PANTHER" id="PTHR35731">
    <property type="entry name" value="8-AMINO-7-OXONONANOATE SYNTHASE"/>
    <property type="match status" value="1"/>
</dbReference>
<proteinExistence type="predicted"/>
<keyword evidence="3" id="KW-0472">Membrane</keyword>
<accession>A0A834TP95</accession>
<keyword evidence="5" id="KW-1185">Reference proteome</keyword>
<feature type="transmembrane region" description="Helical" evidence="3">
    <location>
        <begin position="196"/>
        <end position="214"/>
    </location>
</feature>
<dbReference type="PANTHER" id="PTHR35731:SF1">
    <property type="entry name" value="8-AMINO-7-OXONONANOATE SYNTHASE"/>
    <property type="match status" value="1"/>
</dbReference>
<feature type="region of interest" description="Disordered" evidence="2">
    <location>
        <begin position="243"/>
        <end position="266"/>
    </location>
</feature>
<dbReference type="AlphaFoldDB" id="A0A834TP95"/>
<comment type="caution">
    <text evidence="4">The sequence shown here is derived from an EMBL/GenBank/DDBJ whole genome shotgun (WGS) entry which is preliminary data.</text>
</comment>
<sequence>MIGVKAIHHSFSPIKDNTTAYCARFLTAKIAIPCFCKSGDSDPQSPAPEGDARSQELLARIAMLQAQKVRLTDYLDERSAYLTQFGEEAIAEFDKIGEDALKGLDEAGERITANLESQMQEFEEFAELSRQEIEENENKVTKFEDQMEDDRNEGLFFKSLRQKAPVVDKEKAKEEAQKIKDVTKEEASGSETRKNLYLFFIGLLSFGVVDSVVLTSNTDWRKVAILGAILLALVSQFVYEQKMSSETKTREETKEFQQEQGEEGKK</sequence>
<dbReference type="Proteomes" id="UP000634136">
    <property type="component" value="Unassembled WGS sequence"/>
</dbReference>
<keyword evidence="1" id="KW-0175">Coiled coil</keyword>
<evidence type="ECO:0000313" key="4">
    <source>
        <dbReference type="EMBL" id="KAF7825570.1"/>
    </source>
</evidence>
<protein>
    <submittedName>
        <fullName evidence="4">Uncharacterized protein</fullName>
    </submittedName>
</protein>
<feature type="transmembrane region" description="Helical" evidence="3">
    <location>
        <begin position="220"/>
        <end position="239"/>
    </location>
</feature>
<keyword evidence="3" id="KW-1133">Transmembrane helix</keyword>